<gene>
    <name evidence="1" type="ORF">DFP89_1308</name>
</gene>
<name>A0A368YFH5_9RHOB</name>
<proteinExistence type="predicted"/>
<keyword evidence="2" id="KW-1185">Reference proteome</keyword>
<dbReference type="AlphaFoldDB" id="A0A368YFH5"/>
<protein>
    <recommendedName>
        <fullName evidence="3">Transposase</fullName>
    </recommendedName>
</protein>
<comment type="caution">
    <text evidence="1">The sequence shown here is derived from an EMBL/GenBank/DDBJ whole genome shotgun (WGS) entry which is preliminary data.</text>
</comment>
<reference evidence="1 2" key="1">
    <citation type="submission" date="2018-07" db="EMBL/GenBank/DDBJ databases">
        <title>Genomic Encyclopedia of Type Strains, Phase III (KMG-III): the genomes of soil and plant-associated and newly described type strains.</title>
        <authorList>
            <person name="Whitman W."/>
        </authorList>
    </citation>
    <scope>NUCLEOTIDE SEQUENCE [LARGE SCALE GENOMIC DNA]</scope>
    <source>
        <strain evidence="1 2">CECT 8525</strain>
    </source>
</reference>
<evidence type="ECO:0000313" key="1">
    <source>
        <dbReference type="EMBL" id="RCW78905.1"/>
    </source>
</evidence>
<dbReference type="EMBL" id="QPJL01000030">
    <property type="protein sequence ID" value="RCW78905.1"/>
    <property type="molecule type" value="Genomic_DNA"/>
</dbReference>
<evidence type="ECO:0008006" key="3">
    <source>
        <dbReference type="Google" id="ProtNLM"/>
    </source>
</evidence>
<sequence>MPTRGYTDNQLSEVAGLREIGMSHATSGRRLGMLVSAVSWHCLRPVPTARTRAAIPDRGASR</sequence>
<evidence type="ECO:0000313" key="2">
    <source>
        <dbReference type="Proteomes" id="UP000253345"/>
    </source>
</evidence>
<dbReference type="Proteomes" id="UP000253345">
    <property type="component" value="Unassembled WGS sequence"/>
</dbReference>
<accession>A0A368YFH5</accession>
<organism evidence="1 2">
    <name type="scientific">Paracoccus lutimaris</name>
    <dbReference type="NCBI Taxonomy" id="1490030"/>
    <lineage>
        <taxon>Bacteria</taxon>
        <taxon>Pseudomonadati</taxon>
        <taxon>Pseudomonadota</taxon>
        <taxon>Alphaproteobacteria</taxon>
        <taxon>Rhodobacterales</taxon>
        <taxon>Paracoccaceae</taxon>
        <taxon>Paracoccus</taxon>
    </lineage>
</organism>